<gene>
    <name evidence="16" type="ORF">BD626DRAFT_483949</name>
</gene>
<proteinExistence type="predicted"/>
<evidence type="ECO:0000256" key="12">
    <source>
        <dbReference type="ARBA" id="ARBA00049129"/>
    </source>
</evidence>
<keyword evidence="5" id="KW-0808">Transferase</keyword>
<feature type="domain" description="SET" evidence="14">
    <location>
        <begin position="1275"/>
        <end position="1392"/>
    </location>
</feature>
<evidence type="ECO:0000256" key="4">
    <source>
        <dbReference type="ARBA" id="ARBA00022603"/>
    </source>
</evidence>
<keyword evidence="7" id="KW-0156">Chromatin regulator</keyword>
<dbReference type="SMART" id="SM01291">
    <property type="entry name" value="N-SET"/>
    <property type="match status" value="1"/>
</dbReference>
<dbReference type="PANTHER" id="PTHR45814:SF2">
    <property type="entry name" value="HISTONE-LYSINE N-METHYLTRANSFERASE SETD1"/>
    <property type="match status" value="1"/>
</dbReference>
<feature type="domain" description="Post-SET" evidence="15">
    <location>
        <begin position="1398"/>
        <end position="1414"/>
    </location>
</feature>
<dbReference type="SUPFAM" id="SSF82199">
    <property type="entry name" value="SET domain"/>
    <property type="match status" value="1"/>
</dbReference>
<comment type="subcellular location">
    <subcellularLocation>
        <location evidence="1">Nucleus</location>
    </subcellularLocation>
</comment>
<feature type="compositionally biased region" description="Pro residues" evidence="13">
    <location>
        <begin position="184"/>
        <end position="221"/>
    </location>
</feature>
<dbReference type="EMBL" id="VDMD01000003">
    <property type="protein sequence ID" value="TRM66825.1"/>
    <property type="molecule type" value="Genomic_DNA"/>
</dbReference>
<feature type="region of interest" description="Disordered" evidence="13">
    <location>
        <begin position="1097"/>
        <end position="1141"/>
    </location>
</feature>
<feature type="compositionally biased region" description="Pro residues" evidence="13">
    <location>
        <begin position="1"/>
        <end position="46"/>
    </location>
</feature>
<keyword evidence="8" id="KW-0539">Nucleus</keyword>
<dbReference type="Pfam" id="PF00856">
    <property type="entry name" value="SET"/>
    <property type="match status" value="1"/>
</dbReference>
<evidence type="ECO:0000256" key="11">
    <source>
        <dbReference type="ARBA" id="ARBA00047583"/>
    </source>
</evidence>
<feature type="region of interest" description="Disordered" evidence="13">
    <location>
        <begin position="1159"/>
        <end position="1182"/>
    </location>
</feature>
<feature type="region of interest" description="Disordered" evidence="13">
    <location>
        <begin position="596"/>
        <end position="796"/>
    </location>
</feature>
<dbReference type="EC" id="2.1.1.354" evidence="2"/>
<accession>A0A550CPV4</accession>
<dbReference type="Gene3D" id="2.170.270.10">
    <property type="entry name" value="SET domain"/>
    <property type="match status" value="1"/>
</dbReference>
<comment type="catalytic activity">
    <reaction evidence="10">
        <text>L-lysyl(4)-[histone H3] + 3 S-adenosyl-L-methionine = N(6),N(6),N(6)-trimethyl-L-lysyl(4)-[histone H3] + 3 S-adenosyl-L-homocysteine + 3 H(+)</text>
        <dbReference type="Rhea" id="RHEA:60260"/>
        <dbReference type="Rhea" id="RHEA-COMP:15537"/>
        <dbReference type="Rhea" id="RHEA-COMP:15547"/>
        <dbReference type="ChEBI" id="CHEBI:15378"/>
        <dbReference type="ChEBI" id="CHEBI:29969"/>
        <dbReference type="ChEBI" id="CHEBI:57856"/>
        <dbReference type="ChEBI" id="CHEBI:59789"/>
        <dbReference type="ChEBI" id="CHEBI:61961"/>
        <dbReference type="EC" id="2.1.1.354"/>
    </reaction>
</comment>
<keyword evidence="6" id="KW-0949">S-adenosyl-L-methionine</keyword>
<feature type="compositionally biased region" description="Polar residues" evidence="13">
    <location>
        <begin position="507"/>
        <end position="518"/>
    </location>
</feature>
<dbReference type="PANTHER" id="PTHR45814">
    <property type="entry name" value="HISTONE-LYSINE N-METHYLTRANSFERASE SETD1"/>
    <property type="match status" value="1"/>
</dbReference>
<evidence type="ECO:0000256" key="8">
    <source>
        <dbReference type="ARBA" id="ARBA00023242"/>
    </source>
</evidence>
<evidence type="ECO:0000256" key="7">
    <source>
        <dbReference type="ARBA" id="ARBA00022853"/>
    </source>
</evidence>
<dbReference type="GO" id="GO:0048188">
    <property type="term" value="C:Set1C/COMPASS complex"/>
    <property type="evidence" value="ECO:0007669"/>
    <property type="project" value="TreeGrafter"/>
</dbReference>
<feature type="compositionally biased region" description="Basic and acidic residues" evidence="13">
    <location>
        <begin position="600"/>
        <end position="651"/>
    </location>
</feature>
<feature type="compositionally biased region" description="Basic and acidic residues" evidence="13">
    <location>
        <begin position="708"/>
        <end position="723"/>
    </location>
</feature>
<feature type="compositionally biased region" description="Basic residues" evidence="13">
    <location>
        <begin position="738"/>
        <end position="747"/>
    </location>
</feature>
<evidence type="ECO:0000259" key="15">
    <source>
        <dbReference type="PROSITE" id="PS50868"/>
    </source>
</evidence>
<dbReference type="Proteomes" id="UP000320762">
    <property type="component" value="Unassembled WGS sequence"/>
</dbReference>
<evidence type="ECO:0000256" key="13">
    <source>
        <dbReference type="SAM" id="MobiDB-lite"/>
    </source>
</evidence>
<feature type="compositionally biased region" description="Pro residues" evidence="13">
    <location>
        <begin position="59"/>
        <end position="78"/>
    </location>
</feature>
<feature type="compositionally biased region" description="Low complexity" evidence="13">
    <location>
        <begin position="1105"/>
        <end position="1115"/>
    </location>
</feature>
<dbReference type="InterPro" id="IPR003616">
    <property type="entry name" value="Post-SET_dom"/>
</dbReference>
<dbReference type="SMART" id="SM00508">
    <property type="entry name" value="PostSET"/>
    <property type="match status" value="1"/>
</dbReference>
<comment type="catalytic activity">
    <reaction evidence="11">
        <text>N(6)-methyl-L-lysyl(4)-[histone H3] + S-adenosyl-L-methionine = N(6),N(6)-dimethyl-L-lysyl(4)-[histone H3] + S-adenosyl-L-homocysteine + H(+)</text>
        <dbReference type="Rhea" id="RHEA:60268"/>
        <dbReference type="Rhea" id="RHEA-COMP:15540"/>
        <dbReference type="Rhea" id="RHEA-COMP:15543"/>
        <dbReference type="ChEBI" id="CHEBI:15378"/>
        <dbReference type="ChEBI" id="CHEBI:57856"/>
        <dbReference type="ChEBI" id="CHEBI:59789"/>
        <dbReference type="ChEBI" id="CHEBI:61929"/>
        <dbReference type="ChEBI" id="CHEBI:61976"/>
    </reaction>
</comment>
<evidence type="ECO:0000256" key="1">
    <source>
        <dbReference type="ARBA" id="ARBA00004123"/>
    </source>
</evidence>
<feature type="compositionally biased region" description="Pro residues" evidence="13">
    <location>
        <begin position="90"/>
        <end position="140"/>
    </location>
</feature>
<comment type="catalytic activity">
    <reaction evidence="12">
        <text>N(6),N(6)-dimethyl-L-lysyl(4)-[histone H3] + S-adenosyl-L-methionine = N(6),N(6),N(6)-trimethyl-L-lysyl(4)-[histone H3] + S-adenosyl-L-homocysteine + H(+)</text>
        <dbReference type="Rhea" id="RHEA:60272"/>
        <dbReference type="Rhea" id="RHEA-COMP:15537"/>
        <dbReference type="Rhea" id="RHEA-COMP:15540"/>
        <dbReference type="ChEBI" id="CHEBI:15378"/>
        <dbReference type="ChEBI" id="CHEBI:57856"/>
        <dbReference type="ChEBI" id="CHEBI:59789"/>
        <dbReference type="ChEBI" id="CHEBI:61961"/>
        <dbReference type="ChEBI" id="CHEBI:61976"/>
    </reaction>
</comment>
<dbReference type="InterPro" id="IPR024657">
    <property type="entry name" value="COMPASS_Set1_N-SET"/>
</dbReference>
<feature type="region of interest" description="Disordered" evidence="13">
    <location>
        <begin position="485"/>
        <end position="550"/>
    </location>
</feature>
<reference evidence="16 17" key="1">
    <citation type="journal article" date="2019" name="New Phytol.">
        <title>Comparative genomics reveals unique wood-decay strategies and fruiting body development in the Schizophyllaceae.</title>
        <authorList>
            <person name="Almasi E."/>
            <person name="Sahu N."/>
            <person name="Krizsan K."/>
            <person name="Balint B."/>
            <person name="Kovacs G.M."/>
            <person name="Kiss B."/>
            <person name="Cseklye J."/>
            <person name="Drula E."/>
            <person name="Henrissat B."/>
            <person name="Nagy I."/>
            <person name="Chovatia M."/>
            <person name="Adam C."/>
            <person name="LaButti K."/>
            <person name="Lipzen A."/>
            <person name="Riley R."/>
            <person name="Grigoriev I.V."/>
            <person name="Nagy L.G."/>
        </authorList>
    </citation>
    <scope>NUCLEOTIDE SEQUENCE [LARGE SCALE GENOMIC DNA]</scope>
    <source>
        <strain evidence="16 17">NL-1724</strain>
    </source>
</reference>
<evidence type="ECO:0000313" key="17">
    <source>
        <dbReference type="Proteomes" id="UP000320762"/>
    </source>
</evidence>
<evidence type="ECO:0000313" key="16">
    <source>
        <dbReference type="EMBL" id="TRM66825.1"/>
    </source>
</evidence>
<evidence type="ECO:0000256" key="9">
    <source>
        <dbReference type="ARBA" id="ARBA00030093"/>
    </source>
</evidence>
<dbReference type="SMART" id="SM00317">
    <property type="entry name" value="SET"/>
    <property type="match status" value="1"/>
</dbReference>
<protein>
    <recommendedName>
        <fullName evidence="3">Histone-lysine N-methyltransferase, H3 lysine-4 specific</fullName>
        <ecNumber evidence="2">2.1.1.354</ecNumber>
    </recommendedName>
    <alternativeName>
        <fullName evidence="9">SET domain-containing protein 1</fullName>
    </alternativeName>
</protein>
<feature type="compositionally biased region" description="Basic and acidic residues" evidence="13">
    <location>
        <begin position="779"/>
        <end position="796"/>
    </location>
</feature>
<dbReference type="GO" id="GO:0032259">
    <property type="term" value="P:methylation"/>
    <property type="evidence" value="ECO:0007669"/>
    <property type="project" value="UniProtKB-KW"/>
</dbReference>
<dbReference type="PROSITE" id="PS50868">
    <property type="entry name" value="POST_SET"/>
    <property type="match status" value="1"/>
</dbReference>
<evidence type="ECO:0000256" key="6">
    <source>
        <dbReference type="ARBA" id="ARBA00022691"/>
    </source>
</evidence>
<dbReference type="InterPro" id="IPR044570">
    <property type="entry name" value="Set1-like"/>
</dbReference>
<dbReference type="GO" id="GO:0140999">
    <property type="term" value="F:histone H3K4 trimethyltransferase activity"/>
    <property type="evidence" value="ECO:0007669"/>
    <property type="project" value="UniProtKB-EC"/>
</dbReference>
<feature type="region of interest" description="Disordered" evidence="13">
    <location>
        <begin position="285"/>
        <end position="331"/>
    </location>
</feature>
<dbReference type="InterPro" id="IPR046341">
    <property type="entry name" value="SET_dom_sf"/>
</dbReference>
<dbReference type="InterPro" id="IPR001214">
    <property type="entry name" value="SET_dom"/>
</dbReference>
<feature type="compositionally biased region" description="Basic and acidic residues" evidence="13">
    <location>
        <begin position="666"/>
        <end position="681"/>
    </location>
</feature>
<evidence type="ECO:0000256" key="3">
    <source>
        <dbReference type="ARBA" id="ARBA00015839"/>
    </source>
</evidence>
<evidence type="ECO:0000259" key="14">
    <source>
        <dbReference type="PROSITE" id="PS50280"/>
    </source>
</evidence>
<evidence type="ECO:0000256" key="10">
    <source>
        <dbReference type="ARBA" id="ARBA00047571"/>
    </source>
</evidence>
<sequence>MYKSPPPPPPPSSMPAPPPPEPPRASPPPPPPPSSTPPPAPPPMPPRISFALPMKPMGLQPPQPSKRPPSPPPPPPHGAPMSPSDDMFAPSPPTPSSAPPPPPSGDAPPPPPTGVAPPPPDGPPPPPTSAPPPAPPPRPAPISFALPKSSVLSREAGPSLVSALPAKPMRTTRSPSPAFAISPPREPSPAREPTPPPREATPPPPPPPKLYSLPPPPAYPPPREEYPAERAFKIVYDPSVDSVSPEKRAYYKKLAEHIKASDLAAQRLRTVKGKDKQSAHMIMRYEGQVAGKRSKGKGKADPDGDIDMQSAPETNEEDSKPIVNGHNSKEGDAFCEEEIVPSDPRKVFDHRRPPSRRPPMKELCAVQYEYDPVTSVSPPPSAVLVAGIPPLTPNANIKRHLMQHGYLESFEPQIDPTNGAALGIVWAKFANTPGTPGSAIAKACIAKGHGKPATSIGGIKTAGNSQLTVVMDADQKVLKALLRQLNDRRKGKGKESKKPQLAAPNGASKSATPLTPSLNGVAPHAKTAAVAAGNATPQAPTPVPHQIPGLPQNPYIAAAAKAHPSLPMNPTLLAQAPMQHALPAIPLPATELMARASTSRGDKERGRHHDRERMRDHGRDGDVRMSSPPRHERDAMSRRREDRERVPREGKPASARGRGGMSFFRARRDPIMSAEPMKDTYEPPPRVSTAKDTYVPGKQPLVDTYVPGHERGRGRDGRRERGERRRSREYHTKDERRHGRRRSKSASRSRSVEDRRRSRRAPRTGSHSASPGRYGRRRRVEDFRDREKDQRKRSDVMDELAKMGKAYVKVALGGRVSDAVREEDVRAFFGGGFRISDVLKDRNAWYVTMPDLADANRAVHFFTNTNRLLGYNTVTLTAHERPAPSIKHDKQELTTDEIVEQAAEIVMHDLRRMLEKDIMDRVVAQDIRKLLATEKAKTNNTVVQESVPTVTEIIHADRKSLASLSFKKKSKRIPANLPPKPQVLLPQGVDNEISVAPIDDEEEEAPQKKRQRRDIKRIRKIVASDVESEDDDTTSNTIVDDVVTDRKRASEDSELPEPARKKVKLDAKVDKLREAGVEQVVLPEAYVEPAVAQIRVTPDTPPSPLRSLSPAAAAPAKKRKRVAIQPSPSPSPAVDPLGSGICEDEEDMYFAKLVLADEDPIPSRPSSPEPSDLPTFRKHESGAARTEGYYKISHAEKAAYVAQYQSRTNAPEPEPVVQERKPQVTSSRSNRANARRRAQGLEEMNQMQRALALSKGETAAGELSFKFNQLQTRKKHLRFARSPIHDWGLYAMERIARGEMVIEYVGEVIRAQVADKRETTYERQGIGSSYLFRIDEEIVVDATKKGNLGRLINHSCDPNCTAKIITINGEKKIVIYAKIDIELGDEITYDYHFPFEQDKIPCLCGTVKCRGFLN</sequence>
<evidence type="ECO:0000256" key="5">
    <source>
        <dbReference type="ARBA" id="ARBA00022679"/>
    </source>
</evidence>
<organism evidence="16 17">
    <name type="scientific">Schizophyllum amplum</name>
    <dbReference type="NCBI Taxonomy" id="97359"/>
    <lineage>
        <taxon>Eukaryota</taxon>
        <taxon>Fungi</taxon>
        <taxon>Dikarya</taxon>
        <taxon>Basidiomycota</taxon>
        <taxon>Agaricomycotina</taxon>
        <taxon>Agaricomycetes</taxon>
        <taxon>Agaricomycetidae</taxon>
        <taxon>Agaricales</taxon>
        <taxon>Schizophyllaceae</taxon>
        <taxon>Schizophyllum</taxon>
    </lineage>
</organism>
<feature type="region of interest" description="Disordered" evidence="13">
    <location>
        <begin position="1207"/>
        <end position="1238"/>
    </location>
</feature>
<feature type="region of interest" description="Disordered" evidence="13">
    <location>
        <begin position="1"/>
        <end position="224"/>
    </location>
</feature>
<feature type="compositionally biased region" description="Basic and acidic residues" evidence="13">
    <location>
        <begin position="485"/>
        <end position="498"/>
    </location>
</feature>
<keyword evidence="4" id="KW-0489">Methyltransferase</keyword>
<evidence type="ECO:0000256" key="2">
    <source>
        <dbReference type="ARBA" id="ARBA00012182"/>
    </source>
</evidence>
<dbReference type="Pfam" id="PF11764">
    <property type="entry name" value="N-SET"/>
    <property type="match status" value="1"/>
</dbReference>
<dbReference type="PROSITE" id="PS50280">
    <property type="entry name" value="SET"/>
    <property type="match status" value="1"/>
</dbReference>
<dbReference type="OrthoDB" id="308383at2759"/>
<keyword evidence="17" id="KW-1185">Reference proteome</keyword>
<name>A0A550CPV4_9AGAR</name>
<feature type="compositionally biased region" description="Low complexity" evidence="13">
    <location>
        <begin position="522"/>
        <end position="538"/>
    </location>
</feature>
<dbReference type="STRING" id="97359.A0A550CPV4"/>
<comment type="caution">
    <text evidence="16">The sequence shown here is derived from an EMBL/GenBank/DDBJ whole genome shotgun (WGS) entry which is preliminary data.</text>
</comment>